<reference evidence="8 9" key="1">
    <citation type="submission" date="2023-02" db="EMBL/GenBank/DDBJ databases">
        <title>Genome sequence of Mucilaginibacter jinjuensis strain KACC 16571.</title>
        <authorList>
            <person name="Kim S."/>
            <person name="Heo J."/>
            <person name="Kwon S.-W."/>
        </authorList>
    </citation>
    <scope>NUCLEOTIDE SEQUENCE [LARGE SCALE GENOMIC DNA]</scope>
    <source>
        <strain evidence="8 9">KACC 16571</strain>
    </source>
</reference>
<feature type="transmembrane region" description="Helical" evidence="7">
    <location>
        <begin position="6"/>
        <end position="21"/>
    </location>
</feature>
<organism evidence="8 9">
    <name type="scientific">Mucilaginibacter jinjuensis</name>
    <dbReference type="NCBI Taxonomy" id="1176721"/>
    <lineage>
        <taxon>Bacteria</taxon>
        <taxon>Pseudomonadati</taxon>
        <taxon>Bacteroidota</taxon>
        <taxon>Sphingobacteriia</taxon>
        <taxon>Sphingobacteriales</taxon>
        <taxon>Sphingobacteriaceae</taxon>
        <taxon>Mucilaginibacter</taxon>
    </lineage>
</organism>
<comment type="subcellular location">
    <subcellularLocation>
        <location evidence="1">Cell membrane</location>
        <topology evidence="1">Multi-pass membrane protein</topology>
    </subcellularLocation>
</comment>
<protein>
    <submittedName>
        <fullName evidence="8">Glycosyltransferase family 4 protein</fullName>
    </submittedName>
</protein>
<evidence type="ECO:0000256" key="3">
    <source>
        <dbReference type="ARBA" id="ARBA00022679"/>
    </source>
</evidence>
<feature type="transmembrane region" description="Helical" evidence="7">
    <location>
        <begin position="142"/>
        <end position="160"/>
    </location>
</feature>
<proteinExistence type="predicted"/>
<evidence type="ECO:0000256" key="6">
    <source>
        <dbReference type="ARBA" id="ARBA00023136"/>
    </source>
</evidence>
<evidence type="ECO:0000256" key="4">
    <source>
        <dbReference type="ARBA" id="ARBA00022692"/>
    </source>
</evidence>
<sequence>MQVYFIIIAIVILLGIELLYFKIADHYNIIDKPNHRSSHANVTIRGGGIIFALALLIYPIYGGLIYPWFLAGLLTISFISFIDDTRPLSSKLRILFHLAAVTLLFIQLGLFTLPFYWIILALIFVIGTINAINFMDGINGITGAYGLVTLASLYYINSTITFTDPVFLLVAILSVLVFNFFNFRKKAKCFAGDVGSVSLAFIIVFFILQLVLQTQNLAYILLLLVYGLDACTTIIFRLIRKENILEAHRSHFYQFWANEKKVPHLIVSGIYGLSQLLINIAILSFNLHSLVITGLVIATGAILFVITRWYTEGRKRLTGNF</sequence>
<feature type="transmembrane region" description="Helical" evidence="7">
    <location>
        <begin position="65"/>
        <end position="82"/>
    </location>
</feature>
<feature type="transmembrane region" description="Helical" evidence="7">
    <location>
        <begin position="116"/>
        <end position="135"/>
    </location>
</feature>
<dbReference type="Proteomes" id="UP001216139">
    <property type="component" value="Chromosome"/>
</dbReference>
<gene>
    <name evidence="8" type="ORF">PQO05_17875</name>
</gene>
<dbReference type="RefSeq" id="WP_273628798.1">
    <property type="nucleotide sequence ID" value="NZ_CP117167.1"/>
</dbReference>
<keyword evidence="2" id="KW-1003">Cell membrane</keyword>
<name>A0ABY7T2W5_9SPHI</name>
<feature type="transmembrane region" description="Helical" evidence="7">
    <location>
        <begin position="94"/>
        <end position="110"/>
    </location>
</feature>
<feature type="transmembrane region" description="Helical" evidence="7">
    <location>
        <begin position="218"/>
        <end position="239"/>
    </location>
</feature>
<feature type="transmembrane region" description="Helical" evidence="7">
    <location>
        <begin position="190"/>
        <end position="212"/>
    </location>
</feature>
<feature type="transmembrane region" description="Helical" evidence="7">
    <location>
        <begin position="291"/>
        <end position="311"/>
    </location>
</feature>
<accession>A0ABY7T2W5</accession>
<feature type="transmembrane region" description="Helical" evidence="7">
    <location>
        <begin position="42"/>
        <end position="59"/>
    </location>
</feature>
<evidence type="ECO:0000256" key="2">
    <source>
        <dbReference type="ARBA" id="ARBA00022475"/>
    </source>
</evidence>
<dbReference type="InterPro" id="IPR000715">
    <property type="entry name" value="Glycosyl_transferase_4"/>
</dbReference>
<feature type="transmembrane region" description="Helical" evidence="7">
    <location>
        <begin position="265"/>
        <end position="285"/>
    </location>
</feature>
<dbReference type="Pfam" id="PF00953">
    <property type="entry name" value="Glycos_transf_4"/>
    <property type="match status" value="1"/>
</dbReference>
<dbReference type="CDD" id="cd06854">
    <property type="entry name" value="GT_WbpL_WbcO_like"/>
    <property type="match status" value="1"/>
</dbReference>
<dbReference type="EMBL" id="CP117167">
    <property type="protein sequence ID" value="WCT10608.1"/>
    <property type="molecule type" value="Genomic_DNA"/>
</dbReference>
<evidence type="ECO:0000313" key="8">
    <source>
        <dbReference type="EMBL" id="WCT10608.1"/>
    </source>
</evidence>
<feature type="transmembrane region" description="Helical" evidence="7">
    <location>
        <begin position="166"/>
        <end position="183"/>
    </location>
</feature>
<keyword evidence="3" id="KW-0808">Transferase</keyword>
<keyword evidence="6 7" id="KW-0472">Membrane</keyword>
<dbReference type="PANTHER" id="PTHR22926">
    <property type="entry name" value="PHOSPHO-N-ACETYLMURAMOYL-PENTAPEPTIDE-TRANSFERASE"/>
    <property type="match status" value="1"/>
</dbReference>
<evidence type="ECO:0000256" key="5">
    <source>
        <dbReference type="ARBA" id="ARBA00022989"/>
    </source>
</evidence>
<evidence type="ECO:0000313" key="9">
    <source>
        <dbReference type="Proteomes" id="UP001216139"/>
    </source>
</evidence>
<evidence type="ECO:0000256" key="1">
    <source>
        <dbReference type="ARBA" id="ARBA00004651"/>
    </source>
</evidence>
<keyword evidence="9" id="KW-1185">Reference proteome</keyword>
<keyword evidence="4 7" id="KW-0812">Transmembrane</keyword>
<keyword evidence="5 7" id="KW-1133">Transmembrane helix</keyword>
<dbReference type="PANTHER" id="PTHR22926:SF3">
    <property type="entry name" value="UNDECAPRENYL-PHOSPHATE ALPHA-N-ACETYLGLUCOSAMINYL 1-PHOSPHATE TRANSFERASE"/>
    <property type="match status" value="1"/>
</dbReference>
<evidence type="ECO:0000256" key="7">
    <source>
        <dbReference type="SAM" id="Phobius"/>
    </source>
</evidence>